<feature type="region of interest" description="Disordered" evidence="1">
    <location>
        <begin position="187"/>
        <end position="209"/>
    </location>
</feature>
<proteinExistence type="predicted"/>
<dbReference type="OrthoDB" id="684620at2759"/>
<protein>
    <submittedName>
        <fullName evidence="3">Uncharacterized protein</fullName>
    </submittedName>
</protein>
<evidence type="ECO:0000256" key="1">
    <source>
        <dbReference type="SAM" id="MobiDB-lite"/>
    </source>
</evidence>
<feature type="signal peptide" evidence="2">
    <location>
        <begin position="1"/>
        <end position="23"/>
    </location>
</feature>
<dbReference type="EMBL" id="CM029053">
    <property type="protein sequence ID" value="KAG2553508.1"/>
    <property type="molecule type" value="Genomic_DNA"/>
</dbReference>
<dbReference type="Proteomes" id="UP000823388">
    <property type="component" value="Chromosome 9K"/>
</dbReference>
<dbReference type="AlphaFoldDB" id="A0A8T0NXL7"/>
<feature type="chain" id="PRO_5035858990" evidence="2">
    <location>
        <begin position="24"/>
        <end position="209"/>
    </location>
</feature>
<accession>A0A8T0NXL7</accession>
<keyword evidence="4" id="KW-1185">Reference proteome</keyword>
<gene>
    <name evidence="3" type="ORF">PVAP13_9KG530100</name>
</gene>
<name>A0A8T0NXL7_PANVG</name>
<reference evidence="3" key="1">
    <citation type="submission" date="2020-05" db="EMBL/GenBank/DDBJ databases">
        <title>WGS assembly of Panicum virgatum.</title>
        <authorList>
            <person name="Lovell J.T."/>
            <person name="Jenkins J."/>
            <person name="Shu S."/>
            <person name="Juenger T.E."/>
            <person name="Schmutz J."/>
        </authorList>
    </citation>
    <scope>NUCLEOTIDE SEQUENCE</scope>
    <source>
        <strain evidence="3">AP13</strain>
    </source>
</reference>
<evidence type="ECO:0000256" key="2">
    <source>
        <dbReference type="SAM" id="SignalP"/>
    </source>
</evidence>
<sequence length="209" mass="21322">MPLPAASILNAFLLLSLLAGAAASAAAPAPAGDGEVNTTMLGNAAATSPRDDTEIYICYLCTGRNPLLIRYCPIYWDECHLVCYADASATTATAIPAAAAQPSLGSADASEVGGEECYVMKLYKNGNYTIVNILSCAQIARCLLSCGGGDVSDQKALGASTAVPATTAAIQGSFPPPRVADFQRCGTQVNARPAPPSGAVPAGGARRRR</sequence>
<keyword evidence="2" id="KW-0732">Signal</keyword>
<evidence type="ECO:0000313" key="4">
    <source>
        <dbReference type="Proteomes" id="UP000823388"/>
    </source>
</evidence>
<organism evidence="3 4">
    <name type="scientific">Panicum virgatum</name>
    <name type="common">Blackwell switchgrass</name>
    <dbReference type="NCBI Taxonomy" id="38727"/>
    <lineage>
        <taxon>Eukaryota</taxon>
        <taxon>Viridiplantae</taxon>
        <taxon>Streptophyta</taxon>
        <taxon>Embryophyta</taxon>
        <taxon>Tracheophyta</taxon>
        <taxon>Spermatophyta</taxon>
        <taxon>Magnoliopsida</taxon>
        <taxon>Liliopsida</taxon>
        <taxon>Poales</taxon>
        <taxon>Poaceae</taxon>
        <taxon>PACMAD clade</taxon>
        <taxon>Panicoideae</taxon>
        <taxon>Panicodae</taxon>
        <taxon>Paniceae</taxon>
        <taxon>Panicinae</taxon>
        <taxon>Panicum</taxon>
        <taxon>Panicum sect. Hiantes</taxon>
    </lineage>
</organism>
<feature type="compositionally biased region" description="Low complexity" evidence="1">
    <location>
        <begin position="199"/>
        <end position="209"/>
    </location>
</feature>
<evidence type="ECO:0000313" key="3">
    <source>
        <dbReference type="EMBL" id="KAG2553508.1"/>
    </source>
</evidence>
<comment type="caution">
    <text evidence="3">The sequence shown here is derived from an EMBL/GenBank/DDBJ whole genome shotgun (WGS) entry which is preliminary data.</text>
</comment>